<organism evidence="4 5">
    <name type="scientific">Staphylococcus pragensis</name>
    <dbReference type="NCBI Taxonomy" id="1611836"/>
    <lineage>
        <taxon>Bacteria</taxon>
        <taxon>Bacillati</taxon>
        <taxon>Bacillota</taxon>
        <taxon>Bacilli</taxon>
        <taxon>Bacillales</taxon>
        <taxon>Staphylococcaceae</taxon>
        <taxon>Staphylococcus</taxon>
    </lineage>
</organism>
<gene>
    <name evidence="4" type="ORF">E2558_01070</name>
</gene>
<feature type="domain" description="Core-binding (CB)" evidence="3">
    <location>
        <begin position="11"/>
        <end position="105"/>
    </location>
</feature>
<sequence>MIELVDGYSLDKHISLVNYYRKWLKVTKENVVSEATYKRYLLSIKIFEECFGNIDIKDIDLISYRQFLKNYGKGLFGKNKINPPRTNSTVSKLHSCLRQGFQTAIEQGLIKHDPTINAKPLGYKEAQRNDEKYMNETELKNLIKYVKDKPSLSYLCVYILIITGSRFTPIRKMY</sequence>
<evidence type="ECO:0000313" key="5">
    <source>
        <dbReference type="Proteomes" id="UP000297459"/>
    </source>
</evidence>
<dbReference type="EMBL" id="SRPJ01000001">
    <property type="protein sequence ID" value="TGN28248.1"/>
    <property type="molecule type" value="Genomic_DNA"/>
</dbReference>
<proteinExistence type="predicted"/>
<dbReference type="PROSITE" id="PS51900">
    <property type="entry name" value="CB"/>
    <property type="match status" value="1"/>
</dbReference>
<dbReference type="InterPro" id="IPR025269">
    <property type="entry name" value="SAM-like_dom"/>
</dbReference>
<comment type="caution">
    <text evidence="4">The sequence shown here is derived from an EMBL/GenBank/DDBJ whole genome shotgun (WGS) entry which is preliminary data.</text>
</comment>
<evidence type="ECO:0000313" key="4">
    <source>
        <dbReference type="EMBL" id="TGN28248.1"/>
    </source>
</evidence>
<protein>
    <recommendedName>
        <fullName evidence="3">Core-binding (CB) domain-containing protein</fullName>
    </recommendedName>
</protein>
<dbReference type="InterPro" id="IPR044068">
    <property type="entry name" value="CB"/>
</dbReference>
<dbReference type="SUPFAM" id="SSF56349">
    <property type="entry name" value="DNA breaking-rejoining enzymes"/>
    <property type="match status" value="1"/>
</dbReference>
<dbReference type="Pfam" id="PF13102">
    <property type="entry name" value="Phage_int_SAM_5"/>
    <property type="match status" value="1"/>
</dbReference>
<dbReference type="RefSeq" id="WP_126565149.1">
    <property type="nucleotide sequence ID" value="NZ_BMCY01000001.1"/>
</dbReference>
<evidence type="ECO:0000256" key="1">
    <source>
        <dbReference type="ARBA" id="ARBA00023125"/>
    </source>
</evidence>
<dbReference type="InterPro" id="IPR010998">
    <property type="entry name" value="Integrase_recombinase_N"/>
</dbReference>
<dbReference type="GO" id="GO:0003677">
    <property type="term" value="F:DNA binding"/>
    <property type="evidence" value="ECO:0007669"/>
    <property type="project" value="UniProtKB-UniRule"/>
</dbReference>
<name>A0A4Z1BDC3_9STAP</name>
<evidence type="ECO:0000259" key="3">
    <source>
        <dbReference type="PROSITE" id="PS51900"/>
    </source>
</evidence>
<keyword evidence="1 2" id="KW-0238">DNA-binding</keyword>
<keyword evidence="5" id="KW-1185">Reference proteome</keyword>
<dbReference type="Gene3D" id="1.10.150.130">
    <property type="match status" value="1"/>
</dbReference>
<accession>A0A4Z1BDC3</accession>
<dbReference type="Proteomes" id="UP000297459">
    <property type="component" value="Unassembled WGS sequence"/>
</dbReference>
<reference evidence="4 5" key="1">
    <citation type="submission" date="2019-04" db="EMBL/GenBank/DDBJ databases">
        <title>Genomic characterization of Staphylococcus petrasii strains.</title>
        <authorList>
            <person name="Vrbovska V."/>
            <person name="Kovarovic V."/>
            <person name="Maslanova I."/>
            <person name="Indrakova A."/>
            <person name="Petras P."/>
            <person name="Sedo O."/>
            <person name="Svec P."/>
            <person name="Fisarova L."/>
            <person name="Sedlacek I."/>
            <person name="Doskar J."/>
            <person name="Pantucek R."/>
        </authorList>
    </citation>
    <scope>NUCLEOTIDE SEQUENCE [LARGE SCALE GENOMIC DNA]</scope>
    <source>
        <strain evidence="4 5">CCM 8529</strain>
    </source>
</reference>
<dbReference type="InterPro" id="IPR011010">
    <property type="entry name" value="DNA_brk_join_enz"/>
</dbReference>
<dbReference type="AlphaFoldDB" id="A0A4Z1BDC3"/>
<evidence type="ECO:0000256" key="2">
    <source>
        <dbReference type="PROSITE-ProRule" id="PRU01248"/>
    </source>
</evidence>